<dbReference type="InterPro" id="IPR000551">
    <property type="entry name" value="MerR-type_HTH_dom"/>
</dbReference>
<evidence type="ECO:0000256" key="5">
    <source>
        <dbReference type="SAM" id="Coils"/>
    </source>
</evidence>
<organism evidence="7 8">
    <name type="scientific">Rhodococcus chondri</name>
    <dbReference type="NCBI Taxonomy" id="3065941"/>
    <lineage>
        <taxon>Bacteria</taxon>
        <taxon>Bacillati</taxon>
        <taxon>Actinomycetota</taxon>
        <taxon>Actinomycetes</taxon>
        <taxon>Mycobacteriales</taxon>
        <taxon>Nocardiaceae</taxon>
        <taxon>Rhodococcus</taxon>
    </lineage>
</organism>
<sequence>MPREWSIQELARAAGVTSRTLRHYGDVGVLEPTRTGRSGMRFYDSGALVRLQRILLLRDLGLGLAAIREVLAGEHDTAGALRTHLTLLEQEREQLDRRIEAVRSTIGKTERGDELMAEEVFDGFDHTRHRDEVIERWGKDAYDSSDRWWRGMSETERGDWKTVVERLNGDWTAAAATGLDPSGPEAQHLARRHVEWLTSVPGTPGYGTPEGSSREYVLGLADMYVADERFAANYGGTAGAEFVRAALRAFLG</sequence>
<dbReference type="PANTHER" id="PTHR30204">
    <property type="entry name" value="REDOX-CYCLING DRUG-SENSING TRANSCRIPTIONAL ACTIVATOR SOXR"/>
    <property type="match status" value="1"/>
</dbReference>
<keyword evidence="2" id="KW-0805">Transcription regulation</keyword>
<evidence type="ECO:0000256" key="2">
    <source>
        <dbReference type="ARBA" id="ARBA00023015"/>
    </source>
</evidence>
<evidence type="ECO:0000259" key="6">
    <source>
        <dbReference type="PROSITE" id="PS50937"/>
    </source>
</evidence>
<keyword evidence="5" id="KW-0175">Coiled coil</keyword>
<dbReference type="SUPFAM" id="SSF46955">
    <property type="entry name" value="Putative DNA-binding domain"/>
    <property type="match status" value="1"/>
</dbReference>
<dbReference type="PRINTS" id="PR00040">
    <property type="entry name" value="HTHMERR"/>
</dbReference>
<dbReference type="InterPro" id="IPR009061">
    <property type="entry name" value="DNA-bd_dom_put_sf"/>
</dbReference>
<dbReference type="RefSeq" id="WP_330150188.1">
    <property type="nucleotide sequence ID" value="NZ_JAUZMZ010000003.1"/>
</dbReference>
<feature type="coiled-coil region" evidence="5">
    <location>
        <begin position="78"/>
        <end position="105"/>
    </location>
</feature>
<comment type="caution">
    <text evidence="7">The sequence shown here is derived from an EMBL/GenBank/DDBJ whole genome shotgun (WGS) entry which is preliminary data.</text>
</comment>
<gene>
    <name evidence="7" type="ORF">Q8814_01320</name>
</gene>
<keyword evidence="1" id="KW-0678">Repressor</keyword>
<dbReference type="InterPro" id="IPR012925">
    <property type="entry name" value="TipAS_dom"/>
</dbReference>
<name>A0ABU7JL76_9NOCA</name>
<dbReference type="Pfam" id="PF13411">
    <property type="entry name" value="MerR_1"/>
    <property type="match status" value="1"/>
</dbReference>
<dbReference type="SUPFAM" id="SSF89082">
    <property type="entry name" value="Antibiotic binding domain of TipA-like multidrug resistance regulators"/>
    <property type="match status" value="1"/>
</dbReference>
<dbReference type="Gene3D" id="1.10.490.50">
    <property type="entry name" value="Antibiotic binding domain of TipA-like multidrug resistance regulators"/>
    <property type="match status" value="1"/>
</dbReference>
<dbReference type="EMBL" id="JAUZMZ010000003">
    <property type="protein sequence ID" value="MEE2030767.1"/>
    <property type="molecule type" value="Genomic_DNA"/>
</dbReference>
<reference evidence="7 8" key="1">
    <citation type="submission" date="2023-08" db="EMBL/GenBank/DDBJ databases">
        <authorList>
            <person name="Girao M."/>
            <person name="Carvalho M.F."/>
        </authorList>
    </citation>
    <scope>NUCLEOTIDE SEQUENCE [LARGE SCALE GENOMIC DNA]</scope>
    <source>
        <strain evidence="7 8">CC-R104</strain>
    </source>
</reference>
<accession>A0ABU7JL76</accession>
<dbReference type="SMART" id="SM00422">
    <property type="entry name" value="HTH_MERR"/>
    <property type="match status" value="1"/>
</dbReference>
<dbReference type="Pfam" id="PF07739">
    <property type="entry name" value="TipAS"/>
    <property type="match status" value="1"/>
</dbReference>
<evidence type="ECO:0000313" key="8">
    <source>
        <dbReference type="Proteomes" id="UP001331936"/>
    </source>
</evidence>
<dbReference type="Proteomes" id="UP001331936">
    <property type="component" value="Unassembled WGS sequence"/>
</dbReference>
<dbReference type="PANTHER" id="PTHR30204:SF69">
    <property type="entry name" value="MERR-FAMILY TRANSCRIPTIONAL REGULATOR"/>
    <property type="match status" value="1"/>
</dbReference>
<keyword evidence="8" id="KW-1185">Reference proteome</keyword>
<proteinExistence type="predicted"/>
<protein>
    <submittedName>
        <fullName evidence="7">MerR family transcriptional regulator</fullName>
    </submittedName>
</protein>
<feature type="domain" description="HTH merR-type" evidence="6">
    <location>
        <begin position="4"/>
        <end position="73"/>
    </location>
</feature>
<evidence type="ECO:0000256" key="3">
    <source>
        <dbReference type="ARBA" id="ARBA00023125"/>
    </source>
</evidence>
<dbReference type="InterPro" id="IPR047057">
    <property type="entry name" value="MerR_fam"/>
</dbReference>
<evidence type="ECO:0000256" key="1">
    <source>
        <dbReference type="ARBA" id="ARBA00022491"/>
    </source>
</evidence>
<keyword evidence="4" id="KW-0804">Transcription</keyword>
<keyword evidence="3" id="KW-0238">DNA-binding</keyword>
<dbReference type="CDD" id="cd01106">
    <property type="entry name" value="HTH_TipAL-Mta"/>
    <property type="match status" value="1"/>
</dbReference>
<dbReference type="InterPro" id="IPR036244">
    <property type="entry name" value="TipA-like_antibiotic-bd"/>
</dbReference>
<evidence type="ECO:0000256" key="4">
    <source>
        <dbReference type="ARBA" id="ARBA00023163"/>
    </source>
</evidence>
<dbReference type="PROSITE" id="PS50937">
    <property type="entry name" value="HTH_MERR_2"/>
    <property type="match status" value="1"/>
</dbReference>
<dbReference type="Gene3D" id="1.10.1660.10">
    <property type="match status" value="1"/>
</dbReference>
<evidence type="ECO:0000313" key="7">
    <source>
        <dbReference type="EMBL" id="MEE2030767.1"/>
    </source>
</evidence>